<organism evidence="10 11">
    <name type="scientific">Mycena albidolilacea</name>
    <dbReference type="NCBI Taxonomy" id="1033008"/>
    <lineage>
        <taxon>Eukaryota</taxon>
        <taxon>Fungi</taxon>
        <taxon>Dikarya</taxon>
        <taxon>Basidiomycota</taxon>
        <taxon>Agaricomycotina</taxon>
        <taxon>Agaricomycetes</taxon>
        <taxon>Agaricomycetidae</taxon>
        <taxon>Agaricales</taxon>
        <taxon>Marasmiineae</taxon>
        <taxon>Mycenaceae</taxon>
        <taxon>Mycena</taxon>
    </lineage>
</organism>
<comment type="subcellular location">
    <subcellularLocation>
        <location evidence="1 7">Nucleus</location>
    </subcellularLocation>
</comment>
<feature type="region of interest" description="Disordered" evidence="8">
    <location>
        <begin position="635"/>
        <end position="792"/>
    </location>
</feature>
<comment type="similarity">
    <text evidence="2 7">Belongs to the enhancer of polycomb family.</text>
</comment>
<comment type="function">
    <text evidence="6">Component of the NuA4 histone acetyltransferase complex which is involved in transcriptional activation of selected genes principally by acetylation of nucleosomal histone H4 and H2A. The NuA4 complex is also involved in DNA repair. Involved in gene silencing by neighboring heterochromatin, blockage of the silencing spreading along the chromosome, and required for cell cycle progression through G2/M.</text>
</comment>
<dbReference type="InterPro" id="IPR019542">
    <property type="entry name" value="Enhancer_polycomb-like_N"/>
</dbReference>
<feature type="compositionally biased region" description="Polar residues" evidence="8">
    <location>
        <begin position="1040"/>
        <end position="1050"/>
    </location>
</feature>
<gene>
    <name evidence="10" type="ORF">DFH08DRAFT_1052862</name>
</gene>
<feature type="compositionally biased region" description="Pro residues" evidence="8">
    <location>
        <begin position="1022"/>
        <end position="1035"/>
    </location>
</feature>
<evidence type="ECO:0000256" key="1">
    <source>
        <dbReference type="ARBA" id="ARBA00004123"/>
    </source>
</evidence>
<evidence type="ECO:0000256" key="5">
    <source>
        <dbReference type="ARBA" id="ARBA00023242"/>
    </source>
</evidence>
<protein>
    <recommendedName>
        <fullName evidence="7">Enhancer of polycomb-like protein</fullName>
    </recommendedName>
</protein>
<evidence type="ECO:0000256" key="7">
    <source>
        <dbReference type="RuleBase" id="RU361124"/>
    </source>
</evidence>
<feature type="region of interest" description="Disordered" evidence="8">
    <location>
        <begin position="67"/>
        <end position="90"/>
    </location>
</feature>
<dbReference type="Proteomes" id="UP001218218">
    <property type="component" value="Unassembled WGS sequence"/>
</dbReference>
<dbReference type="GO" id="GO:0005634">
    <property type="term" value="C:nucleus"/>
    <property type="evidence" value="ECO:0007669"/>
    <property type="project" value="UniProtKB-SubCell"/>
</dbReference>
<feature type="domain" description="Enhancer of polycomb-like N-terminal" evidence="9">
    <location>
        <begin position="14"/>
        <end position="209"/>
    </location>
</feature>
<keyword evidence="4 7" id="KW-0804">Transcription</keyword>
<evidence type="ECO:0000256" key="3">
    <source>
        <dbReference type="ARBA" id="ARBA00023015"/>
    </source>
</evidence>
<evidence type="ECO:0000259" key="9">
    <source>
        <dbReference type="Pfam" id="PF10513"/>
    </source>
</evidence>
<keyword evidence="5 7" id="KW-0539">Nucleus</keyword>
<evidence type="ECO:0000256" key="2">
    <source>
        <dbReference type="ARBA" id="ARBA00008035"/>
    </source>
</evidence>
<dbReference type="PANTHER" id="PTHR14898">
    <property type="entry name" value="ENHANCER OF POLYCOMB"/>
    <property type="match status" value="1"/>
</dbReference>
<feature type="region of interest" description="Disordered" evidence="8">
    <location>
        <begin position="556"/>
        <end position="575"/>
    </location>
</feature>
<feature type="compositionally biased region" description="Low complexity" evidence="8">
    <location>
        <begin position="1010"/>
        <end position="1021"/>
    </location>
</feature>
<sequence length="1059" mass="115389">MPRLVHPPTTLRNRNRITNKYRLKIIHGNIDTDPFIPDEDDEKSRSNLAVAGVDQDDANAVLSEAAQRNYAPQRPSRGANDKKAAPAAAYIPTPDSTGIVDNYEQLYPTNKWKDPVTYVCTSTTVEEATNYALAHDCTYYMDERDKEWLDKNNEEARGEGTSAQGAMSTASGVRMSARSAKAKGKEPESSAPVVISEDEFELAVGLFEKVTHEKTEHLHLSLGGMPFPPFSDYQDTFSSPLVPSDFAAFAVPSWIPPPSTLLRIARAVYPHWKERRLEREGHRIIPTLNGDESDILNESYICFRRREIKAVRKTRASQVTSSDKLLRLQGEFAYPLDLAKAVLAREGLKQENARQAQNVWEKRLAVVDLKRKFPTLGDRADEELLIDKERPPKKQETSSRIPGLKIKTLNDPSTALASARLEPAMKPQARAAMIQSKIDIELTRQKDHHWEDGINNTYQQPPIPYTSRLFKYVPPAVPPPWPSSISSMSDDEPAVQRAVRVRVGRGGRIMLDRRRPPTASASIVKRSRSALFGPPPSDDDEMDVEDTNRLKERWRFDSDDTPAVGPDGPDEQDRVLTDEYDPKYLRHSMCLLSENDHQGLTTDTSLLFSSMDGTREPTKVPGFRLGMQFLMTRRDASGAPRPFPPGVISQQSSNGTTPPLAPVNGTPISTQMKKMQPMPAAGQHLRISSNGGMRPPGVPVVASMQNHTSPSRASPPHPPPQQHSPTPPNGNNAQINMPHLGASNPEAGVHGLSMPNGIVPSHQPQDPTNLLQPPENGAIRANSPARPKSVNQHVNGTNGYQMPNMNGSMNGYLPSGLPNGASYLPQSSSSLSVHQKQLIQAAFAGSQQNQVQDMQAAMQQPNGPRNPQMPGGGYMLPNGATFNMALGSGTNINLKLPPARQMNWASPMRPNSAMNGMDSAAMNGAMNGAMNAGMNGSSLNGAVNGGMNGAMNGSMNSGMNGSMNGPMNGAMNGSMSPSPNHRHAVPVPARTPSANGSRNGMRAMNGQLNSHSMSPHMQHSPSPMPSQSPPRPPMTPMQMGSPSPSMQHQQPVGGFQNVY</sequence>
<feature type="compositionally biased region" description="Pro residues" evidence="8">
    <location>
        <begin position="713"/>
        <end position="728"/>
    </location>
</feature>
<feature type="compositionally biased region" description="Polar residues" evidence="8">
    <location>
        <begin position="762"/>
        <end position="771"/>
    </location>
</feature>
<comment type="caution">
    <text evidence="10">The sequence shown here is derived from an EMBL/GenBank/DDBJ whole genome shotgun (WGS) entry which is preliminary data.</text>
</comment>
<proteinExistence type="inferred from homology"/>
<accession>A0AAD7EWA4</accession>
<evidence type="ECO:0000313" key="11">
    <source>
        <dbReference type="Proteomes" id="UP001218218"/>
    </source>
</evidence>
<reference evidence="10" key="1">
    <citation type="submission" date="2023-03" db="EMBL/GenBank/DDBJ databases">
        <title>Massive genome expansion in bonnet fungi (Mycena s.s.) driven by repeated elements and novel gene families across ecological guilds.</title>
        <authorList>
            <consortium name="Lawrence Berkeley National Laboratory"/>
            <person name="Harder C.B."/>
            <person name="Miyauchi S."/>
            <person name="Viragh M."/>
            <person name="Kuo A."/>
            <person name="Thoen E."/>
            <person name="Andreopoulos B."/>
            <person name="Lu D."/>
            <person name="Skrede I."/>
            <person name="Drula E."/>
            <person name="Henrissat B."/>
            <person name="Morin E."/>
            <person name="Kohler A."/>
            <person name="Barry K."/>
            <person name="LaButti K."/>
            <person name="Morin E."/>
            <person name="Salamov A."/>
            <person name="Lipzen A."/>
            <person name="Mereny Z."/>
            <person name="Hegedus B."/>
            <person name="Baldrian P."/>
            <person name="Stursova M."/>
            <person name="Weitz H."/>
            <person name="Taylor A."/>
            <person name="Grigoriev I.V."/>
            <person name="Nagy L.G."/>
            <person name="Martin F."/>
            <person name="Kauserud H."/>
        </authorList>
    </citation>
    <scope>NUCLEOTIDE SEQUENCE</scope>
    <source>
        <strain evidence="10">CBHHK002</strain>
    </source>
</reference>
<name>A0AAD7EWA4_9AGAR</name>
<dbReference type="AlphaFoldDB" id="A0AAD7EWA4"/>
<keyword evidence="11" id="KW-1185">Reference proteome</keyword>
<feature type="compositionally biased region" description="Polar residues" evidence="8">
    <location>
        <begin position="648"/>
        <end position="657"/>
    </location>
</feature>
<feature type="region of interest" description="Disordered" evidence="8">
    <location>
        <begin position="990"/>
        <end position="1059"/>
    </location>
</feature>
<evidence type="ECO:0000313" key="10">
    <source>
        <dbReference type="EMBL" id="KAJ7355574.1"/>
    </source>
</evidence>
<dbReference type="Pfam" id="PF10513">
    <property type="entry name" value="EPL1"/>
    <property type="match status" value="1"/>
</dbReference>
<evidence type="ECO:0000256" key="8">
    <source>
        <dbReference type="SAM" id="MobiDB-lite"/>
    </source>
</evidence>
<dbReference type="GO" id="GO:0006357">
    <property type="term" value="P:regulation of transcription by RNA polymerase II"/>
    <property type="evidence" value="ECO:0007669"/>
    <property type="project" value="InterPro"/>
</dbReference>
<dbReference type="GO" id="GO:0035267">
    <property type="term" value="C:NuA4 histone acetyltransferase complex"/>
    <property type="evidence" value="ECO:0007669"/>
    <property type="project" value="InterPro"/>
</dbReference>
<keyword evidence="3 7" id="KW-0805">Transcription regulation</keyword>
<dbReference type="EMBL" id="JARIHO010000009">
    <property type="protein sequence ID" value="KAJ7355574.1"/>
    <property type="molecule type" value="Genomic_DNA"/>
</dbReference>
<evidence type="ECO:0000256" key="4">
    <source>
        <dbReference type="ARBA" id="ARBA00023163"/>
    </source>
</evidence>
<dbReference type="InterPro" id="IPR024943">
    <property type="entry name" value="Enhancer_polycomb"/>
</dbReference>
<evidence type="ECO:0000256" key="6">
    <source>
        <dbReference type="ARBA" id="ARBA00025513"/>
    </source>
</evidence>